<protein>
    <submittedName>
        <fullName evidence="2">Uncharacterized protein</fullName>
    </submittedName>
</protein>
<dbReference type="EMBL" id="VSRR010021246">
    <property type="protein sequence ID" value="MPC63777.1"/>
    <property type="molecule type" value="Genomic_DNA"/>
</dbReference>
<feature type="compositionally biased region" description="Basic and acidic residues" evidence="1">
    <location>
        <begin position="1"/>
        <end position="12"/>
    </location>
</feature>
<accession>A0A5B7H365</accession>
<evidence type="ECO:0000313" key="2">
    <source>
        <dbReference type="EMBL" id="MPC63777.1"/>
    </source>
</evidence>
<evidence type="ECO:0000313" key="3">
    <source>
        <dbReference type="Proteomes" id="UP000324222"/>
    </source>
</evidence>
<reference evidence="2 3" key="1">
    <citation type="submission" date="2019-05" db="EMBL/GenBank/DDBJ databases">
        <title>Another draft genome of Portunus trituberculatus and its Hox gene families provides insights of decapod evolution.</title>
        <authorList>
            <person name="Jeong J.-H."/>
            <person name="Song I."/>
            <person name="Kim S."/>
            <person name="Choi T."/>
            <person name="Kim D."/>
            <person name="Ryu S."/>
            <person name="Kim W."/>
        </authorList>
    </citation>
    <scope>NUCLEOTIDE SEQUENCE [LARGE SCALE GENOMIC DNA]</scope>
    <source>
        <tissue evidence="2">Muscle</tissue>
    </source>
</reference>
<organism evidence="2 3">
    <name type="scientific">Portunus trituberculatus</name>
    <name type="common">Swimming crab</name>
    <name type="synonym">Neptunus trituberculatus</name>
    <dbReference type="NCBI Taxonomy" id="210409"/>
    <lineage>
        <taxon>Eukaryota</taxon>
        <taxon>Metazoa</taxon>
        <taxon>Ecdysozoa</taxon>
        <taxon>Arthropoda</taxon>
        <taxon>Crustacea</taxon>
        <taxon>Multicrustacea</taxon>
        <taxon>Malacostraca</taxon>
        <taxon>Eumalacostraca</taxon>
        <taxon>Eucarida</taxon>
        <taxon>Decapoda</taxon>
        <taxon>Pleocyemata</taxon>
        <taxon>Brachyura</taxon>
        <taxon>Eubrachyura</taxon>
        <taxon>Portunoidea</taxon>
        <taxon>Portunidae</taxon>
        <taxon>Portuninae</taxon>
        <taxon>Portunus</taxon>
    </lineage>
</organism>
<sequence length="110" mass="12349">MKVRRPLQEDSHSWPARPAPAALKLPNLPFLTLTQPPRRHSRPSLAPPGSIRRGWGEREREGRTFPVLTDKVARGPTGRRLRDHKPIRGQLAGWSTRGLLTGGRDHPMSS</sequence>
<feature type="compositionally biased region" description="Basic and acidic residues" evidence="1">
    <location>
        <begin position="54"/>
        <end position="63"/>
    </location>
</feature>
<feature type="compositionally biased region" description="Low complexity" evidence="1">
    <location>
        <begin position="15"/>
        <end position="31"/>
    </location>
</feature>
<gene>
    <name evidence="2" type="ORF">E2C01_057880</name>
</gene>
<feature type="compositionally biased region" description="Basic residues" evidence="1">
    <location>
        <begin position="77"/>
        <end position="87"/>
    </location>
</feature>
<name>A0A5B7H365_PORTR</name>
<comment type="caution">
    <text evidence="2">The sequence shown here is derived from an EMBL/GenBank/DDBJ whole genome shotgun (WGS) entry which is preliminary data.</text>
</comment>
<evidence type="ECO:0000256" key="1">
    <source>
        <dbReference type="SAM" id="MobiDB-lite"/>
    </source>
</evidence>
<proteinExistence type="predicted"/>
<dbReference type="Proteomes" id="UP000324222">
    <property type="component" value="Unassembled WGS sequence"/>
</dbReference>
<dbReference type="AlphaFoldDB" id="A0A5B7H365"/>
<feature type="region of interest" description="Disordered" evidence="1">
    <location>
        <begin position="1"/>
        <end position="110"/>
    </location>
</feature>
<keyword evidence="3" id="KW-1185">Reference proteome</keyword>